<evidence type="ECO:0000256" key="1">
    <source>
        <dbReference type="SAM" id="MobiDB-lite"/>
    </source>
</evidence>
<proteinExistence type="predicted"/>
<feature type="compositionally biased region" description="Basic and acidic residues" evidence="1">
    <location>
        <begin position="1"/>
        <end position="12"/>
    </location>
</feature>
<comment type="caution">
    <text evidence="2">The sequence shown here is derived from an EMBL/GenBank/DDBJ whole genome shotgun (WGS) entry which is preliminary data.</text>
</comment>
<organism evidence="2 3">
    <name type="scientific">Candidatus Zambryskibacteria bacterium RIFCSPLOWO2_01_FULL_45_43</name>
    <dbReference type="NCBI Taxonomy" id="1802762"/>
    <lineage>
        <taxon>Bacteria</taxon>
        <taxon>Candidatus Zambryskiibacteriota</taxon>
    </lineage>
</organism>
<dbReference type="AlphaFoldDB" id="A0A1G2U5T0"/>
<accession>A0A1G2U5T0</accession>
<dbReference type="Proteomes" id="UP000177722">
    <property type="component" value="Unassembled WGS sequence"/>
</dbReference>
<evidence type="ECO:0000313" key="3">
    <source>
        <dbReference type="Proteomes" id="UP000177722"/>
    </source>
</evidence>
<feature type="region of interest" description="Disordered" evidence="1">
    <location>
        <begin position="1"/>
        <end position="21"/>
    </location>
</feature>
<sequence>MTDIRNDNDTNGKDIFNIDRNNIDNDNQNEFNSLFLTREELLGRDLAAGLDDEENLRFYLSVCRKYPEEFLRKTYSQVKQIPEKKIKKSRGALFNYLIQKHDKNNNRS</sequence>
<gene>
    <name evidence="2" type="ORF">A3B16_01435</name>
</gene>
<protein>
    <submittedName>
        <fullName evidence="2">Uncharacterized protein</fullName>
    </submittedName>
</protein>
<name>A0A1G2U5T0_9BACT</name>
<evidence type="ECO:0000313" key="2">
    <source>
        <dbReference type="EMBL" id="OHB04853.1"/>
    </source>
</evidence>
<dbReference type="EMBL" id="MHWF01000032">
    <property type="protein sequence ID" value="OHB04853.1"/>
    <property type="molecule type" value="Genomic_DNA"/>
</dbReference>
<reference evidence="2 3" key="1">
    <citation type="journal article" date="2016" name="Nat. Commun.">
        <title>Thousands of microbial genomes shed light on interconnected biogeochemical processes in an aquifer system.</title>
        <authorList>
            <person name="Anantharaman K."/>
            <person name="Brown C.T."/>
            <person name="Hug L.A."/>
            <person name="Sharon I."/>
            <person name="Castelle C.J."/>
            <person name="Probst A.J."/>
            <person name="Thomas B.C."/>
            <person name="Singh A."/>
            <person name="Wilkins M.J."/>
            <person name="Karaoz U."/>
            <person name="Brodie E.L."/>
            <person name="Williams K.H."/>
            <person name="Hubbard S.S."/>
            <person name="Banfield J.F."/>
        </authorList>
    </citation>
    <scope>NUCLEOTIDE SEQUENCE [LARGE SCALE GENOMIC DNA]</scope>
</reference>